<keyword evidence="3 8" id="KW-0805">Transcription regulation</keyword>
<dbReference type="Gene3D" id="1.10.287.180">
    <property type="entry name" value="Transcription elongation factor, GreA/GreB, N-terminal domain"/>
    <property type="match status" value="1"/>
</dbReference>
<dbReference type="NCBIfam" id="TIGR01462">
    <property type="entry name" value="greA"/>
    <property type="match status" value="1"/>
</dbReference>
<evidence type="ECO:0000259" key="10">
    <source>
        <dbReference type="Pfam" id="PF01272"/>
    </source>
</evidence>
<organism evidence="12 13">
    <name type="scientific">Candidatus Giovannonibacteria bacterium GW2011_GWF2_42_19</name>
    <dbReference type="NCBI Taxonomy" id="1618659"/>
    <lineage>
        <taxon>Bacteria</taxon>
        <taxon>Candidatus Giovannoniibacteriota</taxon>
    </lineage>
</organism>
<dbReference type="PATRIC" id="fig|1618659.3.peg.436"/>
<sequence>MNVIHNDAEYLSEEGFTKLKGELANLKENKRKEIAARLEYAKSLGDLSENAEYHEAKEDQLSLEARIAELEDILSRAVLISHTENSFVNIGSCVKALKNGGSEEETYCIVGSEEANPSEKRISNESPIGKALLGKKKGEMAMVHTPKGEIQYKILDIQ</sequence>
<protein>
    <recommendedName>
        <fullName evidence="2 8">Transcription elongation factor GreA</fullName>
    </recommendedName>
    <alternativeName>
        <fullName evidence="7 8">Transcript cleavage factor GreA</fullName>
    </alternativeName>
</protein>
<dbReference type="FunFam" id="1.10.287.180:FF:000001">
    <property type="entry name" value="Transcription elongation factor GreA"/>
    <property type="match status" value="1"/>
</dbReference>
<evidence type="ECO:0000256" key="5">
    <source>
        <dbReference type="ARBA" id="ARBA00023163"/>
    </source>
</evidence>
<dbReference type="HAMAP" id="MF_00105">
    <property type="entry name" value="GreA_GreB"/>
    <property type="match status" value="1"/>
</dbReference>
<dbReference type="EMBL" id="LCDF01000010">
    <property type="protein sequence ID" value="KKS48291.1"/>
    <property type="molecule type" value="Genomic_DNA"/>
</dbReference>
<dbReference type="InterPro" id="IPR001437">
    <property type="entry name" value="Tscrpt_elong_fac_GreA/B_C"/>
</dbReference>
<dbReference type="GO" id="GO:0070063">
    <property type="term" value="F:RNA polymerase binding"/>
    <property type="evidence" value="ECO:0007669"/>
    <property type="project" value="InterPro"/>
</dbReference>
<comment type="function">
    <text evidence="6 8 9">Necessary for efficient RNA polymerase transcription elongation past template-encoded arresting sites. The arresting sites in DNA have the property of trapping a certain fraction of elongating RNA polymerases that pass through, resulting in locked ternary complexes. Cleavage of the nascent transcript by cleavage factors such as GreA or GreB allows the resumption of elongation from the new 3'terminus. GreA releases sequences of 2 to 3 nucleotides.</text>
</comment>
<feature type="domain" description="Transcription elongation factor GreA/GreB N-terminal" evidence="11">
    <location>
        <begin position="10"/>
        <end position="78"/>
    </location>
</feature>
<accession>A0A0G1BPY3</accession>
<reference evidence="12 13" key="1">
    <citation type="journal article" date="2015" name="Nature">
        <title>rRNA introns, odd ribosomes, and small enigmatic genomes across a large radiation of phyla.</title>
        <authorList>
            <person name="Brown C.T."/>
            <person name="Hug L.A."/>
            <person name="Thomas B.C."/>
            <person name="Sharon I."/>
            <person name="Castelle C.J."/>
            <person name="Singh A."/>
            <person name="Wilkins M.J."/>
            <person name="Williams K.H."/>
            <person name="Banfield J.F."/>
        </authorList>
    </citation>
    <scope>NUCLEOTIDE SEQUENCE [LARGE SCALE GENOMIC DNA]</scope>
</reference>
<gene>
    <name evidence="8" type="primary">greA</name>
    <name evidence="12" type="ORF">UV11_C0010G0022</name>
</gene>
<dbReference type="FunFam" id="3.10.50.30:FF:000001">
    <property type="entry name" value="Transcription elongation factor GreA"/>
    <property type="match status" value="1"/>
</dbReference>
<keyword evidence="4 8" id="KW-0238">DNA-binding</keyword>
<proteinExistence type="inferred from homology"/>
<dbReference type="InterPro" id="IPR022691">
    <property type="entry name" value="Tscrpt_elong_fac_GreA/B_N"/>
</dbReference>
<dbReference type="SUPFAM" id="SSF46557">
    <property type="entry name" value="GreA transcript cleavage protein, N-terminal domain"/>
    <property type="match status" value="1"/>
</dbReference>
<comment type="caution">
    <text evidence="12">The sequence shown here is derived from an EMBL/GenBank/DDBJ whole genome shotgun (WGS) entry which is preliminary data.</text>
</comment>
<dbReference type="InterPro" id="IPR018151">
    <property type="entry name" value="TF_GreA/GreB_CS"/>
</dbReference>
<evidence type="ECO:0000259" key="11">
    <source>
        <dbReference type="Pfam" id="PF03449"/>
    </source>
</evidence>
<evidence type="ECO:0000256" key="9">
    <source>
        <dbReference type="RuleBase" id="RU000556"/>
    </source>
</evidence>
<evidence type="ECO:0000313" key="12">
    <source>
        <dbReference type="EMBL" id="KKS48291.1"/>
    </source>
</evidence>
<dbReference type="STRING" id="1618659.UV11_C0010G0022"/>
<evidence type="ECO:0000313" key="13">
    <source>
        <dbReference type="Proteomes" id="UP000034036"/>
    </source>
</evidence>
<comment type="similarity">
    <text evidence="1 8 9">Belongs to the GreA/GreB family.</text>
</comment>
<dbReference type="PANTHER" id="PTHR30437:SF4">
    <property type="entry name" value="TRANSCRIPTION ELONGATION FACTOR GREA"/>
    <property type="match status" value="1"/>
</dbReference>
<evidence type="ECO:0000256" key="8">
    <source>
        <dbReference type="HAMAP-Rule" id="MF_00105"/>
    </source>
</evidence>
<dbReference type="InterPro" id="IPR028624">
    <property type="entry name" value="Tscrpt_elong_fac_GreA/B"/>
</dbReference>
<evidence type="ECO:0000256" key="1">
    <source>
        <dbReference type="ARBA" id="ARBA00008213"/>
    </source>
</evidence>
<dbReference type="InterPro" id="IPR023459">
    <property type="entry name" value="Tscrpt_elong_fac_GreA/B_fam"/>
</dbReference>
<evidence type="ECO:0000256" key="4">
    <source>
        <dbReference type="ARBA" id="ARBA00023125"/>
    </source>
</evidence>
<dbReference type="GO" id="GO:0032784">
    <property type="term" value="P:regulation of DNA-templated transcription elongation"/>
    <property type="evidence" value="ECO:0007669"/>
    <property type="project" value="UniProtKB-UniRule"/>
</dbReference>
<dbReference type="GO" id="GO:0003746">
    <property type="term" value="F:translation elongation factor activity"/>
    <property type="evidence" value="ECO:0007669"/>
    <property type="project" value="UniProtKB-KW"/>
</dbReference>
<dbReference type="PROSITE" id="PS00830">
    <property type="entry name" value="GREAB_2"/>
    <property type="match status" value="1"/>
</dbReference>
<name>A0A0G1BPY3_9BACT</name>
<dbReference type="Pfam" id="PF03449">
    <property type="entry name" value="GreA_GreB_N"/>
    <property type="match status" value="1"/>
</dbReference>
<evidence type="ECO:0000256" key="2">
    <source>
        <dbReference type="ARBA" id="ARBA00013729"/>
    </source>
</evidence>
<dbReference type="Pfam" id="PF01272">
    <property type="entry name" value="GreA_GreB"/>
    <property type="match status" value="1"/>
</dbReference>
<dbReference type="Proteomes" id="UP000034036">
    <property type="component" value="Unassembled WGS sequence"/>
</dbReference>
<dbReference type="AlphaFoldDB" id="A0A0G1BPY3"/>
<dbReference type="PANTHER" id="PTHR30437">
    <property type="entry name" value="TRANSCRIPTION ELONGATION FACTOR GREA"/>
    <property type="match status" value="1"/>
</dbReference>
<dbReference type="InterPro" id="IPR036953">
    <property type="entry name" value="GreA/GreB_C_sf"/>
</dbReference>
<dbReference type="InterPro" id="IPR006359">
    <property type="entry name" value="Tscrpt_elong_fac_GreA"/>
</dbReference>
<dbReference type="GO" id="GO:0003677">
    <property type="term" value="F:DNA binding"/>
    <property type="evidence" value="ECO:0007669"/>
    <property type="project" value="UniProtKB-UniRule"/>
</dbReference>
<dbReference type="SUPFAM" id="SSF54534">
    <property type="entry name" value="FKBP-like"/>
    <property type="match status" value="1"/>
</dbReference>
<dbReference type="NCBIfam" id="NF001263">
    <property type="entry name" value="PRK00226.1-4"/>
    <property type="match status" value="1"/>
</dbReference>
<keyword evidence="12" id="KW-0648">Protein biosynthesis</keyword>
<evidence type="ECO:0000256" key="3">
    <source>
        <dbReference type="ARBA" id="ARBA00023015"/>
    </source>
</evidence>
<keyword evidence="12" id="KW-0251">Elongation factor</keyword>
<keyword evidence="5 8" id="KW-0804">Transcription</keyword>
<evidence type="ECO:0000256" key="6">
    <source>
        <dbReference type="ARBA" id="ARBA00024916"/>
    </source>
</evidence>
<evidence type="ECO:0000256" key="7">
    <source>
        <dbReference type="ARBA" id="ARBA00030776"/>
    </source>
</evidence>
<dbReference type="GO" id="GO:0006354">
    <property type="term" value="P:DNA-templated transcription elongation"/>
    <property type="evidence" value="ECO:0007669"/>
    <property type="project" value="TreeGrafter"/>
</dbReference>
<dbReference type="PIRSF" id="PIRSF006092">
    <property type="entry name" value="GreA_GreB"/>
    <property type="match status" value="1"/>
</dbReference>
<feature type="domain" description="Transcription elongation factor GreA/GreB C-terminal" evidence="10">
    <location>
        <begin position="85"/>
        <end position="157"/>
    </location>
</feature>
<dbReference type="PROSITE" id="PS00829">
    <property type="entry name" value="GREAB_1"/>
    <property type="match status" value="1"/>
</dbReference>
<dbReference type="Gene3D" id="3.10.50.30">
    <property type="entry name" value="Transcription elongation factor, GreA/GreB, C-terminal domain"/>
    <property type="match status" value="1"/>
</dbReference>
<dbReference type="InterPro" id="IPR036805">
    <property type="entry name" value="Tscrpt_elong_fac_GreA/B_N_sf"/>
</dbReference>